<evidence type="ECO:0000313" key="3">
    <source>
        <dbReference type="EMBL" id="RSK41635.1"/>
    </source>
</evidence>
<reference evidence="3 4" key="1">
    <citation type="submission" date="2018-12" db="EMBL/GenBank/DDBJ databases">
        <title>Mangrovimonas spongiae sp. nov., a novel member of the genus Mangrovimonas isolated from marine sponge.</title>
        <authorList>
            <person name="Zhuang L."/>
            <person name="Luo L."/>
        </authorList>
    </citation>
    <scope>NUCLEOTIDE SEQUENCE [LARGE SCALE GENOMIC DNA]</scope>
    <source>
        <strain evidence="3 4">HN-E26</strain>
    </source>
</reference>
<dbReference type="AlphaFoldDB" id="A0A3R9UWJ7"/>
<organism evidence="3 4">
    <name type="scientific">Mangrovimonas spongiae</name>
    <dbReference type="NCBI Taxonomy" id="2494697"/>
    <lineage>
        <taxon>Bacteria</taxon>
        <taxon>Pseudomonadati</taxon>
        <taxon>Bacteroidota</taxon>
        <taxon>Flavobacteriia</taxon>
        <taxon>Flavobacteriales</taxon>
        <taxon>Flavobacteriaceae</taxon>
        <taxon>Mangrovimonas</taxon>
    </lineage>
</organism>
<dbReference type="EMBL" id="RWBG01000001">
    <property type="protein sequence ID" value="RSK41635.1"/>
    <property type="molecule type" value="Genomic_DNA"/>
</dbReference>
<evidence type="ECO:0000259" key="2">
    <source>
        <dbReference type="Pfam" id="PF14321"/>
    </source>
</evidence>
<dbReference type="InterPro" id="IPR013784">
    <property type="entry name" value="Carb-bd-like_fold"/>
</dbReference>
<proteinExistence type="predicted"/>
<dbReference type="GO" id="GO:0030246">
    <property type="term" value="F:carbohydrate binding"/>
    <property type="evidence" value="ECO:0007669"/>
    <property type="project" value="InterPro"/>
</dbReference>
<dbReference type="InterPro" id="IPR025491">
    <property type="entry name" value="DUF4382"/>
</dbReference>
<comment type="caution">
    <text evidence="3">The sequence shown here is derived from an EMBL/GenBank/DDBJ whole genome shotgun (WGS) entry which is preliminary data.</text>
</comment>
<keyword evidence="4" id="KW-1185">Reference proteome</keyword>
<feature type="signal peptide" evidence="1">
    <location>
        <begin position="1"/>
        <end position="24"/>
    </location>
</feature>
<name>A0A3R9UWJ7_9FLAO</name>
<dbReference type="OrthoDB" id="2111471at2"/>
<sequence length="358" mass="38044">MRAFKQLKLIYLSLLALTLTFFNCSDDNNSTPQATGESFISVKLVDDPGDYDNVFVEVVDVMVKVNDDSESESGWVSLDPINTGVYDLLDLTGGVNVLLADDFQIPSGTLNQIRLVLGEDNSIVIDGETHPLNTPSAQQSGLKVQVNQTIEPGYTYDYILDFDVDESIVVAGNSGNINLKPVIRATAEVSSGKIEGMVTLFDFQVQASVTTADGDITAYADENGAFMLNGVPGGTYTVTITPDPESVYAVATVENVEVVNGQVTNIGTVELQEIPVVGSITGTILNEGVSATVSVMVEGEVVEATTDEAGVFLLADLPVGFYDVTITPDEASGLAETVVPDVEVTQDMTTDLGEMTLE</sequence>
<dbReference type="Gene3D" id="2.60.40.1120">
    <property type="entry name" value="Carboxypeptidase-like, regulatory domain"/>
    <property type="match status" value="2"/>
</dbReference>
<dbReference type="SUPFAM" id="SSF49452">
    <property type="entry name" value="Starch-binding domain-like"/>
    <property type="match status" value="2"/>
</dbReference>
<accession>A0A3R9UWJ7</accession>
<evidence type="ECO:0000256" key="1">
    <source>
        <dbReference type="SAM" id="SignalP"/>
    </source>
</evidence>
<feature type="domain" description="DUF4382" evidence="2">
    <location>
        <begin position="40"/>
        <end position="181"/>
    </location>
</feature>
<dbReference type="Pfam" id="PF14321">
    <property type="entry name" value="DUF4382"/>
    <property type="match status" value="1"/>
</dbReference>
<dbReference type="RefSeq" id="WP_125466628.1">
    <property type="nucleotide sequence ID" value="NZ_RWBG01000001.1"/>
</dbReference>
<dbReference type="Proteomes" id="UP000270620">
    <property type="component" value="Unassembled WGS sequence"/>
</dbReference>
<feature type="chain" id="PRO_5018546906" evidence="1">
    <location>
        <begin position="25"/>
        <end position="358"/>
    </location>
</feature>
<protein>
    <submittedName>
        <fullName evidence="3">DUF4382 domain-containing protein</fullName>
    </submittedName>
</protein>
<keyword evidence="1" id="KW-0732">Signal</keyword>
<gene>
    <name evidence="3" type="ORF">EJA19_01800</name>
</gene>
<evidence type="ECO:0000313" key="4">
    <source>
        <dbReference type="Proteomes" id="UP000270620"/>
    </source>
</evidence>